<sequence>MTKFYAVCDISGAIRITDEQPSEGQFALAVGEFDAVIETIAKTSDGCTVNQVPGVEPNGDTRANLGAIARYIQVLGTLEVPGFRALGA</sequence>
<proteinExistence type="predicted"/>
<reference evidence="1 2" key="1">
    <citation type="journal article" date="2020" name="G3 (Bethesda)">
        <title>CeMbio - The Caenorhabditis elegans Microbiome Resource.</title>
        <authorList>
            <person name="Dirksen P."/>
            <person name="Assie A."/>
            <person name="Zimmermann J."/>
            <person name="Zhang F."/>
            <person name="Tietje A.M."/>
            <person name="Marsh S.A."/>
            <person name="Felix M.A."/>
            <person name="Shapira M."/>
            <person name="Kaleta C."/>
            <person name="Schulenburg H."/>
            <person name="Samuel B."/>
        </authorList>
    </citation>
    <scope>NUCLEOTIDE SEQUENCE [LARGE SCALE GENOMIC DNA]</scope>
    <source>
        <strain evidence="1 2">MSPm1</strain>
    </source>
</reference>
<protein>
    <recommendedName>
        <fullName evidence="3">Host nuclease inhibitor protein</fullName>
    </recommendedName>
</protein>
<evidence type="ECO:0008006" key="3">
    <source>
        <dbReference type="Google" id="ProtNLM"/>
    </source>
</evidence>
<dbReference type="RefSeq" id="WP_182368776.1">
    <property type="nucleotide sequence ID" value="NZ_CP059139.1"/>
</dbReference>
<name>A0A7G5DM32_9PSED</name>
<dbReference type="Proteomes" id="UP000515276">
    <property type="component" value="Chromosome"/>
</dbReference>
<gene>
    <name evidence="1" type="ORF">HS968_22760</name>
</gene>
<organism evidence="1 2">
    <name type="scientific">Pseudomonas berkeleyensis</name>
    <dbReference type="NCBI Taxonomy" id="2726956"/>
    <lineage>
        <taxon>Bacteria</taxon>
        <taxon>Pseudomonadati</taxon>
        <taxon>Pseudomonadota</taxon>
        <taxon>Gammaproteobacteria</taxon>
        <taxon>Pseudomonadales</taxon>
        <taxon>Pseudomonadaceae</taxon>
        <taxon>Pseudomonas</taxon>
    </lineage>
</organism>
<dbReference type="AlphaFoldDB" id="A0A7G5DM32"/>
<dbReference type="EMBL" id="CP059139">
    <property type="protein sequence ID" value="QMV62807.1"/>
    <property type="molecule type" value="Genomic_DNA"/>
</dbReference>
<evidence type="ECO:0000313" key="2">
    <source>
        <dbReference type="Proteomes" id="UP000515276"/>
    </source>
</evidence>
<evidence type="ECO:0000313" key="1">
    <source>
        <dbReference type="EMBL" id="QMV62807.1"/>
    </source>
</evidence>
<accession>A0A7G5DM32</accession>
<keyword evidence="2" id="KW-1185">Reference proteome</keyword>